<comment type="caution">
    <text evidence="2">The sequence shown here is derived from an EMBL/GenBank/DDBJ whole genome shotgun (WGS) entry which is preliminary data.</text>
</comment>
<dbReference type="Proteomes" id="UP000308768">
    <property type="component" value="Unassembled WGS sequence"/>
</dbReference>
<organism evidence="2 3">
    <name type="scientific">Cryomyces minteri</name>
    <dbReference type="NCBI Taxonomy" id="331657"/>
    <lineage>
        <taxon>Eukaryota</taxon>
        <taxon>Fungi</taxon>
        <taxon>Dikarya</taxon>
        <taxon>Ascomycota</taxon>
        <taxon>Pezizomycotina</taxon>
        <taxon>Dothideomycetes</taxon>
        <taxon>Dothideomycetes incertae sedis</taxon>
        <taxon>Cryomyces</taxon>
    </lineage>
</organism>
<feature type="compositionally biased region" description="Low complexity" evidence="1">
    <location>
        <begin position="1"/>
        <end position="12"/>
    </location>
</feature>
<sequence length="115" mass="12905">FTQYQRYQEQQQSRLDAPTAPNPSTTSYIDDYTLDHQHHDDHDRSRPGSRDSQHSHNSFHSGTTTNGNGVGSSYSVASGQHYLGLGHPGSKPHPPPHTPQSLWDDSPTEKEDDLW</sequence>
<evidence type="ECO:0000313" key="3">
    <source>
        <dbReference type="Proteomes" id="UP000308768"/>
    </source>
</evidence>
<evidence type="ECO:0000313" key="2">
    <source>
        <dbReference type="EMBL" id="TKA67152.1"/>
    </source>
</evidence>
<keyword evidence="3" id="KW-1185">Reference proteome</keyword>
<proteinExistence type="predicted"/>
<feature type="compositionally biased region" description="Basic and acidic residues" evidence="1">
    <location>
        <begin position="33"/>
        <end position="54"/>
    </location>
</feature>
<accession>A0A4U0WU56</accession>
<protein>
    <submittedName>
        <fullName evidence="2">Uncharacterized protein</fullName>
    </submittedName>
</protein>
<dbReference type="AlphaFoldDB" id="A0A4U0WU56"/>
<feature type="non-terminal residue" evidence="2">
    <location>
        <position position="1"/>
    </location>
</feature>
<dbReference type="EMBL" id="NAJN01000943">
    <property type="protein sequence ID" value="TKA67152.1"/>
    <property type="molecule type" value="Genomic_DNA"/>
</dbReference>
<gene>
    <name evidence="2" type="ORF">B0A49_04916</name>
</gene>
<dbReference type="OrthoDB" id="5589766at2759"/>
<feature type="region of interest" description="Disordered" evidence="1">
    <location>
        <begin position="1"/>
        <end position="115"/>
    </location>
</feature>
<feature type="compositionally biased region" description="Low complexity" evidence="1">
    <location>
        <begin position="61"/>
        <end position="89"/>
    </location>
</feature>
<name>A0A4U0WU56_9PEZI</name>
<evidence type="ECO:0000256" key="1">
    <source>
        <dbReference type="SAM" id="MobiDB-lite"/>
    </source>
</evidence>
<reference evidence="2 3" key="1">
    <citation type="submission" date="2017-03" db="EMBL/GenBank/DDBJ databases">
        <title>Genomes of endolithic fungi from Antarctica.</title>
        <authorList>
            <person name="Coleine C."/>
            <person name="Masonjones S."/>
            <person name="Stajich J.E."/>
        </authorList>
    </citation>
    <scope>NUCLEOTIDE SEQUENCE [LARGE SCALE GENOMIC DNA]</scope>
    <source>
        <strain evidence="2 3">CCFEE 5187</strain>
    </source>
</reference>